<keyword evidence="3" id="KW-0131">Cell cycle</keyword>
<feature type="transmembrane region" description="Helical" evidence="2">
    <location>
        <begin position="56"/>
        <end position="76"/>
    </location>
</feature>
<dbReference type="EMBL" id="JAESWC010000018">
    <property type="protein sequence ID" value="MBL4937956.1"/>
    <property type="molecule type" value="Genomic_DNA"/>
</dbReference>
<gene>
    <name evidence="3" type="ORF">JK636_19790</name>
</gene>
<evidence type="ECO:0000313" key="3">
    <source>
        <dbReference type="EMBL" id="MBL4937956.1"/>
    </source>
</evidence>
<dbReference type="GO" id="GO:0051301">
    <property type="term" value="P:cell division"/>
    <property type="evidence" value="ECO:0007669"/>
    <property type="project" value="UniProtKB-KW"/>
</dbReference>
<keyword evidence="2" id="KW-0472">Membrane</keyword>
<evidence type="ECO:0000256" key="1">
    <source>
        <dbReference type="SAM" id="Coils"/>
    </source>
</evidence>
<organism evidence="3 4">
    <name type="scientific">Clostridium rhizosphaerae</name>
    <dbReference type="NCBI Taxonomy" id="2803861"/>
    <lineage>
        <taxon>Bacteria</taxon>
        <taxon>Bacillati</taxon>
        <taxon>Bacillota</taxon>
        <taxon>Clostridia</taxon>
        <taxon>Eubacteriales</taxon>
        <taxon>Clostridiaceae</taxon>
        <taxon>Clostridium</taxon>
    </lineage>
</organism>
<reference evidence="3 4" key="1">
    <citation type="submission" date="2021-01" db="EMBL/GenBank/DDBJ databases">
        <title>Genome public.</title>
        <authorList>
            <person name="Liu C."/>
            <person name="Sun Q."/>
        </authorList>
    </citation>
    <scope>NUCLEOTIDE SEQUENCE [LARGE SCALE GENOMIC DNA]</scope>
    <source>
        <strain evidence="3 4">YIM B02515</strain>
    </source>
</reference>
<dbReference type="Proteomes" id="UP000632377">
    <property type="component" value="Unassembled WGS sequence"/>
</dbReference>
<evidence type="ECO:0000256" key="2">
    <source>
        <dbReference type="SAM" id="Phobius"/>
    </source>
</evidence>
<keyword evidence="1" id="KW-0175">Coiled coil</keyword>
<proteinExistence type="predicted"/>
<sequence>MIVMDNKNLINGSSALAPKYKPGTRNVDEELEKLRKQQREKQKQLAHKRTKAKAKLLIGIAAAFTVGVILISRYAAVYNMQKNLTKVKTDIHNVSMENENLKVQLLKASDMQQVEQAARTKLHMVTPDKDKVIYSESTKDYFAKAANENKSDKTKESLVAKIKNILF</sequence>
<keyword evidence="4" id="KW-1185">Reference proteome</keyword>
<keyword evidence="2" id="KW-0812">Transmembrane</keyword>
<keyword evidence="2" id="KW-1133">Transmembrane helix</keyword>
<keyword evidence="3" id="KW-0132">Cell division</keyword>
<accession>A0ABS1TH61</accession>
<comment type="caution">
    <text evidence="3">The sequence shown here is derived from an EMBL/GenBank/DDBJ whole genome shotgun (WGS) entry which is preliminary data.</text>
</comment>
<name>A0ABS1TH61_9CLOT</name>
<protein>
    <submittedName>
        <fullName evidence="3">Cell division protein FtsL</fullName>
    </submittedName>
</protein>
<evidence type="ECO:0000313" key="4">
    <source>
        <dbReference type="Proteomes" id="UP000632377"/>
    </source>
</evidence>
<dbReference type="RefSeq" id="WP_202750696.1">
    <property type="nucleotide sequence ID" value="NZ_JAESWC010000018.1"/>
</dbReference>
<feature type="coiled-coil region" evidence="1">
    <location>
        <begin position="24"/>
        <end position="51"/>
    </location>
</feature>